<protein>
    <submittedName>
        <fullName evidence="1">Uncharacterized protein</fullName>
    </submittedName>
</protein>
<organism evidence="1 2">
    <name type="scientific">Plakobranchus ocellatus</name>
    <dbReference type="NCBI Taxonomy" id="259542"/>
    <lineage>
        <taxon>Eukaryota</taxon>
        <taxon>Metazoa</taxon>
        <taxon>Spiralia</taxon>
        <taxon>Lophotrochozoa</taxon>
        <taxon>Mollusca</taxon>
        <taxon>Gastropoda</taxon>
        <taxon>Heterobranchia</taxon>
        <taxon>Euthyneura</taxon>
        <taxon>Panpulmonata</taxon>
        <taxon>Sacoglossa</taxon>
        <taxon>Placobranchoidea</taxon>
        <taxon>Plakobranchidae</taxon>
        <taxon>Plakobranchus</taxon>
    </lineage>
</organism>
<reference evidence="1 2" key="1">
    <citation type="journal article" date="2021" name="Elife">
        <title>Chloroplast acquisition without the gene transfer in kleptoplastic sea slugs, Plakobranchus ocellatus.</title>
        <authorList>
            <person name="Maeda T."/>
            <person name="Takahashi S."/>
            <person name="Yoshida T."/>
            <person name="Shimamura S."/>
            <person name="Takaki Y."/>
            <person name="Nagai Y."/>
            <person name="Toyoda A."/>
            <person name="Suzuki Y."/>
            <person name="Arimoto A."/>
            <person name="Ishii H."/>
            <person name="Satoh N."/>
            <person name="Nishiyama T."/>
            <person name="Hasebe M."/>
            <person name="Maruyama T."/>
            <person name="Minagawa J."/>
            <person name="Obokata J."/>
            <person name="Shigenobu S."/>
        </authorList>
    </citation>
    <scope>NUCLEOTIDE SEQUENCE [LARGE SCALE GENOMIC DNA]</scope>
</reference>
<evidence type="ECO:0000313" key="1">
    <source>
        <dbReference type="EMBL" id="GFN75734.1"/>
    </source>
</evidence>
<dbReference type="Proteomes" id="UP000735302">
    <property type="component" value="Unassembled WGS sequence"/>
</dbReference>
<dbReference type="EMBL" id="BLXT01000298">
    <property type="protein sequence ID" value="GFN75734.1"/>
    <property type="molecule type" value="Genomic_DNA"/>
</dbReference>
<name>A0AAV3XYM2_9GAST</name>
<comment type="caution">
    <text evidence="1">The sequence shown here is derived from an EMBL/GenBank/DDBJ whole genome shotgun (WGS) entry which is preliminary data.</text>
</comment>
<gene>
    <name evidence="1" type="ORF">PoB_000224000</name>
</gene>
<keyword evidence="2" id="KW-1185">Reference proteome</keyword>
<accession>A0AAV3XYM2</accession>
<dbReference type="AlphaFoldDB" id="A0AAV3XYM2"/>
<evidence type="ECO:0000313" key="2">
    <source>
        <dbReference type="Proteomes" id="UP000735302"/>
    </source>
</evidence>
<sequence length="106" mass="11513">MARIPKKGTPRPLSSCVLSGLCTWTRSHQAMSGIACDSLALSHYRLPGFPESFIISVPLSEPRIAPDLRYTTTLCGSNTRTALRHCVHSLHTQLDPSGLITQVGQV</sequence>
<proteinExistence type="predicted"/>